<evidence type="ECO:0000313" key="2">
    <source>
        <dbReference type="EMBL" id="MFB9909406.1"/>
    </source>
</evidence>
<feature type="domain" description="Erythromycin biosynthesis protein CIII-like C-terminal" evidence="1">
    <location>
        <begin position="259"/>
        <end position="397"/>
    </location>
</feature>
<dbReference type="InterPro" id="IPR050426">
    <property type="entry name" value="Glycosyltransferase_28"/>
</dbReference>
<dbReference type="Pfam" id="PF06722">
    <property type="entry name" value="EryCIII-like_C"/>
    <property type="match status" value="1"/>
</dbReference>
<dbReference type="Gene3D" id="3.40.50.2000">
    <property type="entry name" value="Glycogen Phosphorylase B"/>
    <property type="match status" value="2"/>
</dbReference>
<accession>A0ABV6ABW9</accession>
<sequence length="407" mass="43281">MLCTVTGSPSHTRSLVPITRALAARGHDVLVVVPEDFVELLAAENLTTAGVLYGMRERLRDMMAEDKQPLHPASNPGDMSTIVRVMAGPLAVDAYQRALPLAEEFRPDVVVRDDAEFGGLLLAEKLGIPHICLPGGFSNVGDPVIAAEALAEHVRLAGLDVELGPDCVYRHGRIDYVPTEFSFTAVDAPLALAYRQPVLVRPGERLPAWLTEVPADKPLVLAAIGTALPLTTKVDKEKLKGPKLPAAFANIDPAKRLRTVIEALAGVDCTAVVATGGVPVPDAPIAPNVHLVEHVPQPLVLECADLFVTHGGYNGIREALRAGVPMVVQPAFGDQPSNSDRVEELGLGLRIHDGAVEEIRSACTRVLTEPRFAARAAQAKRAMLALPDLDQAVMDIEAVVKGSPVPA</sequence>
<dbReference type="InterPro" id="IPR002213">
    <property type="entry name" value="UDP_glucos_trans"/>
</dbReference>
<gene>
    <name evidence="2" type="ORF">ACFFQA_36190</name>
</gene>
<dbReference type="CDD" id="cd03784">
    <property type="entry name" value="GT1_Gtf-like"/>
    <property type="match status" value="1"/>
</dbReference>
<dbReference type="Proteomes" id="UP001589693">
    <property type="component" value="Unassembled WGS sequence"/>
</dbReference>
<name>A0ABV6ABW9_9PSEU</name>
<organism evidence="2 3">
    <name type="scientific">Allokutzneria oryzae</name>
    <dbReference type="NCBI Taxonomy" id="1378989"/>
    <lineage>
        <taxon>Bacteria</taxon>
        <taxon>Bacillati</taxon>
        <taxon>Actinomycetota</taxon>
        <taxon>Actinomycetes</taxon>
        <taxon>Pseudonocardiales</taxon>
        <taxon>Pseudonocardiaceae</taxon>
        <taxon>Allokutzneria</taxon>
    </lineage>
</organism>
<protein>
    <submittedName>
        <fullName evidence="2">Glycosyltransferase</fullName>
    </submittedName>
</protein>
<evidence type="ECO:0000313" key="3">
    <source>
        <dbReference type="Proteomes" id="UP001589693"/>
    </source>
</evidence>
<keyword evidence="3" id="KW-1185">Reference proteome</keyword>
<dbReference type="EMBL" id="JBHLZU010000033">
    <property type="protein sequence ID" value="MFB9909406.1"/>
    <property type="molecule type" value="Genomic_DNA"/>
</dbReference>
<dbReference type="RefSeq" id="WP_377862324.1">
    <property type="nucleotide sequence ID" value="NZ_JBHLZU010000033.1"/>
</dbReference>
<dbReference type="SUPFAM" id="SSF53756">
    <property type="entry name" value="UDP-Glycosyltransferase/glycogen phosphorylase"/>
    <property type="match status" value="1"/>
</dbReference>
<dbReference type="PANTHER" id="PTHR48050">
    <property type="entry name" value="STEROL 3-BETA-GLUCOSYLTRANSFERASE"/>
    <property type="match status" value="1"/>
</dbReference>
<comment type="caution">
    <text evidence="2">The sequence shown here is derived from an EMBL/GenBank/DDBJ whole genome shotgun (WGS) entry which is preliminary data.</text>
</comment>
<proteinExistence type="predicted"/>
<evidence type="ECO:0000259" key="1">
    <source>
        <dbReference type="Pfam" id="PF06722"/>
    </source>
</evidence>
<dbReference type="PANTHER" id="PTHR48050:SF13">
    <property type="entry name" value="STEROL 3-BETA-GLUCOSYLTRANSFERASE UGT80A2"/>
    <property type="match status" value="1"/>
</dbReference>
<reference evidence="2 3" key="1">
    <citation type="submission" date="2024-09" db="EMBL/GenBank/DDBJ databases">
        <authorList>
            <person name="Sun Q."/>
            <person name="Mori K."/>
        </authorList>
    </citation>
    <scope>NUCLEOTIDE SEQUENCE [LARGE SCALE GENOMIC DNA]</scope>
    <source>
        <strain evidence="2 3">TBRC 7907</strain>
    </source>
</reference>
<dbReference type="InterPro" id="IPR010610">
    <property type="entry name" value="EryCIII-like_C"/>
</dbReference>